<evidence type="ECO:0000259" key="8">
    <source>
        <dbReference type="Pfam" id="PF00275"/>
    </source>
</evidence>
<feature type="active site" description="Proton acceptor" evidence="7">
    <location>
        <position position="324"/>
    </location>
</feature>
<keyword evidence="3 7" id="KW-0028">Amino-acid biosynthesis</keyword>
<accession>A0ABN6CWH1</accession>
<sequence length="446" mass="47274">MSNVKFKVQPGGTIKGRIRVPGDKSISHRSIMLGALAEGTTTVTGFLEGADALATLQAFREMGVEIEGPNNGNVTIHGVGLRGLKKPNKPMDMGNSGTSTRLLAGILAGQNFDCELIGDASLSKRPMKRVTDPLRLMGAEIETSEGGTLPMIIKGTGKALKAIDYTLPMASAQVKSCVLLAGLFAEGQTCALEPAPTRDHTERMLNGFGYEVQSEKLDNQRMKACLKGGGKLTARHIDVPSDISSAAFFMAAAAVSKGSDLVIEHVGMNPTRVGIVDILKLMGADIQLENFHEVGGEPVADVHIRYAPLKGIHIPEELVALAIDEFPVLFVVAATAEGQTVLTGAEELRVKESDRIQVMADALIAVGVDAQPTPDGMIINGGVQQPQNAEIQSHHDHRISMAMTIAGLNAVSEIVIDDCANVNTSFPIFVDLINQVGMTVDVIEEA</sequence>
<evidence type="ECO:0000256" key="6">
    <source>
        <dbReference type="ARBA" id="ARBA00044633"/>
    </source>
</evidence>
<name>A0ABN6CWH1_9GAMM</name>
<comment type="pathway">
    <text evidence="1 7">Metabolic intermediate biosynthesis; chorismate biosynthesis; chorismate from D-erythrose 4-phosphate and phosphoenolpyruvate: step 6/7.</text>
</comment>
<reference evidence="9" key="1">
    <citation type="journal article" date="2022" name="Arch. Microbiol.">
        <title>Thiomicrorhabdus immobilis sp. nov., a mesophilic sulfur-oxidizing bacterium isolated from sediment of a brackish lake in northern Japan.</title>
        <authorList>
            <person name="Kojima H."/>
            <person name="Mochizuki J."/>
            <person name="Kanda M."/>
            <person name="Watanabe T."/>
            <person name="Fukui M."/>
        </authorList>
    </citation>
    <scope>NUCLEOTIDE SEQUENCE</scope>
    <source>
        <strain evidence="9">Am19</strain>
    </source>
</reference>
<dbReference type="InterPro" id="IPR013792">
    <property type="entry name" value="RNA3'P_cycl/enolpyr_Trfase_a/b"/>
</dbReference>
<comment type="subunit">
    <text evidence="7">Monomer.</text>
</comment>
<feature type="binding site" evidence="7">
    <location>
        <position position="171"/>
    </location>
    <ligand>
        <name>3-phosphoshikimate</name>
        <dbReference type="ChEBI" id="CHEBI:145989"/>
    </ligand>
</feature>
<feature type="domain" description="Enolpyruvate transferase" evidence="8">
    <location>
        <begin position="8"/>
        <end position="431"/>
    </location>
</feature>
<dbReference type="Gene3D" id="3.65.10.10">
    <property type="entry name" value="Enolpyruvate transferase domain"/>
    <property type="match status" value="2"/>
</dbReference>
<feature type="binding site" evidence="7">
    <location>
        <position position="25"/>
    </location>
    <ligand>
        <name>3-phosphoshikimate</name>
        <dbReference type="ChEBI" id="CHEBI:145989"/>
    </ligand>
</feature>
<keyword evidence="4 7" id="KW-0808">Transferase</keyword>
<evidence type="ECO:0000256" key="4">
    <source>
        <dbReference type="ARBA" id="ARBA00022679"/>
    </source>
</evidence>
<dbReference type="PANTHER" id="PTHR21090">
    <property type="entry name" value="AROM/DEHYDROQUINATE SYNTHASE"/>
    <property type="match status" value="1"/>
</dbReference>
<dbReference type="InterPro" id="IPR036968">
    <property type="entry name" value="Enolpyruvate_Tfrase_sf"/>
</dbReference>
<comment type="similarity">
    <text evidence="2 7">Belongs to the EPSP synthase family.</text>
</comment>
<protein>
    <recommendedName>
        <fullName evidence="7">3-phosphoshikimate 1-carboxyvinyltransferase</fullName>
        <ecNumber evidence="7">2.5.1.19</ecNumber>
    </recommendedName>
    <alternativeName>
        <fullName evidence="7">5-enolpyruvylshikimate-3-phosphate synthase</fullName>
        <shortName evidence="7">EPSP synthase</shortName>
        <shortName evidence="7">EPSPS</shortName>
    </alternativeName>
</protein>
<evidence type="ECO:0000313" key="9">
    <source>
        <dbReference type="EMBL" id="BCN93350.1"/>
    </source>
</evidence>
<gene>
    <name evidence="7" type="primary">aroA</name>
    <name evidence="9" type="ORF">THMIRHAM_11350</name>
</gene>
<feature type="binding site" evidence="7">
    <location>
        <position position="351"/>
    </location>
    <ligand>
        <name>3-phosphoshikimate</name>
        <dbReference type="ChEBI" id="CHEBI:145989"/>
    </ligand>
</feature>
<feature type="binding site" evidence="7">
    <location>
        <position position="29"/>
    </location>
    <ligand>
        <name>3-phosphoshikimate</name>
        <dbReference type="ChEBI" id="CHEBI:145989"/>
    </ligand>
</feature>
<organism evidence="9 10">
    <name type="scientific">Thiomicrorhabdus immobilis</name>
    <dbReference type="NCBI Taxonomy" id="2791037"/>
    <lineage>
        <taxon>Bacteria</taxon>
        <taxon>Pseudomonadati</taxon>
        <taxon>Pseudomonadota</taxon>
        <taxon>Gammaproteobacteria</taxon>
        <taxon>Thiotrichales</taxon>
        <taxon>Piscirickettsiaceae</taxon>
        <taxon>Thiomicrorhabdus</taxon>
    </lineage>
</organism>
<keyword evidence="10" id="KW-1185">Reference proteome</keyword>
<feature type="binding site" evidence="7">
    <location>
        <position position="173"/>
    </location>
    <ligand>
        <name>3-phosphoshikimate</name>
        <dbReference type="ChEBI" id="CHEBI:145989"/>
    </ligand>
</feature>
<dbReference type="Pfam" id="PF00275">
    <property type="entry name" value="EPSP_synthase"/>
    <property type="match status" value="1"/>
</dbReference>
<keyword evidence="5 7" id="KW-0057">Aromatic amino acid biosynthesis</keyword>
<dbReference type="InterPro" id="IPR001986">
    <property type="entry name" value="Enolpyruvate_Tfrase_dom"/>
</dbReference>
<evidence type="ECO:0000256" key="1">
    <source>
        <dbReference type="ARBA" id="ARBA00004811"/>
    </source>
</evidence>
<feature type="binding site" evidence="7">
    <location>
        <position position="398"/>
    </location>
    <ligand>
        <name>phosphoenolpyruvate</name>
        <dbReference type="ChEBI" id="CHEBI:58702"/>
    </ligand>
</feature>
<evidence type="ECO:0000256" key="3">
    <source>
        <dbReference type="ARBA" id="ARBA00022605"/>
    </source>
</evidence>
<dbReference type="InterPro" id="IPR023193">
    <property type="entry name" value="EPSP_synthase_CS"/>
</dbReference>
<feature type="binding site" evidence="7">
    <location>
        <position position="173"/>
    </location>
    <ligand>
        <name>phosphoenolpyruvate</name>
        <dbReference type="ChEBI" id="CHEBI:58702"/>
    </ligand>
</feature>
<feature type="binding site" evidence="7">
    <location>
        <position position="355"/>
    </location>
    <ligand>
        <name>phosphoenolpyruvate</name>
        <dbReference type="ChEBI" id="CHEBI:58702"/>
    </ligand>
</feature>
<evidence type="ECO:0000256" key="5">
    <source>
        <dbReference type="ARBA" id="ARBA00023141"/>
    </source>
</evidence>
<dbReference type="NCBIfam" id="TIGR01356">
    <property type="entry name" value="aroA"/>
    <property type="match status" value="1"/>
</dbReference>
<evidence type="ECO:0000256" key="7">
    <source>
        <dbReference type="HAMAP-Rule" id="MF_00210"/>
    </source>
</evidence>
<dbReference type="CDD" id="cd01556">
    <property type="entry name" value="EPSP_synthase"/>
    <property type="match status" value="1"/>
</dbReference>
<comment type="caution">
    <text evidence="7">Lacks conserved residue(s) required for the propagation of feature annotation.</text>
</comment>
<evidence type="ECO:0000256" key="2">
    <source>
        <dbReference type="ARBA" id="ARBA00009948"/>
    </source>
</evidence>
<comment type="catalytic activity">
    <reaction evidence="6">
        <text>3-phosphoshikimate + phosphoenolpyruvate = 5-O-(1-carboxyvinyl)-3-phosphoshikimate + phosphate</text>
        <dbReference type="Rhea" id="RHEA:21256"/>
        <dbReference type="ChEBI" id="CHEBI:43474"/>
        <dbReference type="ChEBI" id="CHEBI:57701"/>
        <dbReference type="ChEBI" id="CHEBI:58702"/>
        <dbReference type="ChEBI" id="CHEBI:145989"/>
        <dbReference type="EC" id="2.5.1.19"/>
    </reaction>
    <physiologicalReaction direction="left-to-right" evidence="6">
        <dbReference type="Rhea" id="RHEA:21257"/>
    </physiologicalReaction>
</comment>
<feature type="binding site" evidence="7">
    <location>
        <position position="97"/>
    </location>
    <ligand>
        <name>phosphoenolpyruvate</name>
        <dbReference type="ChEBI" id="CHEBI:58702"/>
    </ligand>
</feature>
<dbReference type="Proteomes" id="UP001054820">
    <property type="component" value="Chromosome"/>
</dbReference>
<evidence type="ECO:0000313" key="10">
    <source>
        <dbReference type="Proteomes" id="UP001054820"/>
    </source>
</evidence>
<feature type="binding site" evidence="7">
    <location>
        <position position="125"/>
    </location>
    <ligand>
        <name>phosphoenolpyruvate</name>
        <dbReference type="ChEBI" id="CHEBI:58702"/>
    </ligand>
</feature>
<comment type="function">
    <text evidence="7">Catalyzes the transfer of the enolpyruvyl moiety of phosphoenolpyruvate (PEP) to the 5-hydroxyl of shikimate-3-phosphate (S3P) to produce enolpyruvyl shikimate-3-phosphate and inorganic phosphate.</text>
</comment>
<dbReference type="HAMAP" id="MF_00210">
    <property type="entry name" value="EPSP_synth"/>
    <property type="match status" value="1"/>
</dbReference>
<dbReference type="EMBL" id="AP024202">
    <property type="protein sequence ID" value="BCN93350.1"/>
    <property type="molecule type" value="Genomic_DNA"/>
</dbReference>
<dbReference type="SUPFAM" id="SSF55205">
    <property type="entry name" value="EPT/RTPC-like"/>
    <property type="match status" value="1"/>
</dbReference>
<dbReference type="InterPro" id="IPR006264">
    <property type="entry name" value="EPSP_synthase"/>
</dbReference>
<keyword evidence="7" id="KW-0963">Cytoplasm</keyword>
<dbReference type="PANTHER" id="PTHR21090:SF5">
    <property type="entry name" value="PENTAFUNCTIONAL AROM POLYPEPTIDE"/>
    <property type="match status" value="1"/>
</dbReference>
<feature type="binding site" evidence="7">
    <location>
        <position position="24"/>
    </location>
    <ligand>
        <name>3-phosphoshikimate</name>
        <dbReference type="ChEBI" id="CHEBI:145989"/>
    </ligand>
</feature>
<comment type="subcellular location">
    <subcellularLocation>
        <location evidence="7">Cytoplasm</location>
    </subcellularLocation>
</comment>
<dbReference type="RefSeq" id="WP_237260419.1">
    <property type="nucleotide sequence ID" value="NZ_AP024202.1"/>
</dbReference>
<dbReference type="EC" id="2.5.1.19" evidence="7"/>
<feature type="binding site" evidence="7">
    <location>
        <position position="324"/>
    </location>
    <ligand>
        <name>3-phosphoshikimate</name>
        <dbReference type="ChEBI" id="CHEBI:145989"/>
    </ligand>
</feature>
<proteinExistence type="inferred from homology"/>
<dbReference type="PIRSF" id="PIRSF000505">
    <property type="entry name" value="EPSPS"/>
    <property type="match status" value="1"/>
</dbReference>
<dbReference type="PROSITE" id="PS00885">
    <property type="entry name" value="EPSP_SYNTHASE_2"/>
    <property type="match status" value="1"/>
</dbReference>
<feature type="binding site" evidence="7">
    <location>
        <position position="24"/>
    </location>
    <ligand>
        <name>phosphoenolpyruvate</name>
        <dbReference type="ChEBI" id="CHEBI:58702"/>
    </ligand>
</feature>